<dbReference type="EMBL" id="AP028055">
    <property type="protein sequence ID" value="BEG99152.1"/>
    <property type="molecule type" value="Genomic_DNA"/>
</dbReference>
<proteinExistence type="predicted"/>
<reference evidence="1 2" key="1">
    <citation type="submission" date="2023-04" db="EMBL/GenBank/DDBJ databases">
        <title>Draft genome sequence of acteroides sedimenti strain YN3PY1.</title>
        <authorList>
            <person name="Yoshida N."/>
        </authorList>
    </citation>
    <scope>NUCLEOTIDE SEQUENCE [LARGE SCALE GENOMIC DNA]</scope>
    <source>
        <strain evidence="1 2">YN3PY1</strain>
    </source>
</reference>
<organism evidence="1 2">
    <name type="scientific">Bacteroides sedimenti</name>
    <dbReference type="NCBI Taxonomy" id="2136147"/>
    <lineage>
        <taxon>Bacteria</taxon>
        <taxon>Pseudomonadati</taxon>
        <taxon>Bacteroidota</taxon>
        <taxon>Bacteroidia</taxon>
        <taxon>Bacteroidales</taxon>
        <taxon>Bacteroidaceae</taxon>
        <taxon>Bacteroides</taxon>
    </lineage>
</organism>
<keyword evidence="2" id="KW-1185">Reference proteome</keyword>
<name>A0ABM8IDB0_9BACE</name>
<evidence type="ECO:0000313" key="2">
    <source>
        <dbReference type="Proteomes" id="UP001496674"/>
    </source>
</evidence>
<sequence>MKVMKIKVFISIVVFLLIGCVSTKKQQTSNCDDICGIYKLQKSTGKLELKSDGAYTLYKPKILFTPVVEQCEYASKGRWSFVADNLLELTSEDKYIKQKGFEYNIMKENRFSQDSLYVQVIFPSDFHPVELDLCFNYKKHIITDKTFIAIPKSTYLYMTNNDNLIIFRLNADVSGTTIYRGRVTFKIFEEYIDIEKYNYLTIALPNFDRCFFEFEPYYKELIFIKNKNQLFWKGSIWEKTY</sequence>
<dbReference type="PROSITE" id="PS51257">
    <property type="entry name" value="PROKAR_LIPOPROTEIN"/>
    <property type="match status" value="1"/>
</dbReference>
<accession>A0ABM8IDB0</accession>
<dbReference type="Proteomes" id="UP001496674">
    <property type="component" value="Chromosome"/>
</dbReference>
<gene>
    <name evidence="1" type="ORF">BSYN_14170</name>
</gene>
<evidence type="ECO:0000313" key="1">
    <source>
        <dbReference type="EMBL" id="BEG99152.1"/>
    </source>
</evidence>
<evidence type="ECO:0008006" key="3">
    <source>
        <dbReference type="Google" id="ProtNLM"/>
    </source>
</evidence>
<protein>
    <recommendedName>
        <fullName evidence="3">Lipoprotein</fullName>
    </recommendedName>
</protein>